<proteinExistence type="predicted"/>
<feature type="transmembrane region" description="Helical" evidence="2">
    <location>
        <begin position="666"/>
        <end position="683"/>
    </location>
</feature>
<sequence>MDADDVSKMFAGSGPRKTVQRQNSSSSIASTASSTSTISASSAQTNNTSVSSNGDPASWARKKAPRGLWPPGKAEAATGLSTARSQAVNSTNPAVSASSAMSSLHGPMVPIATNGTTQANGVARPQGNNEIPAILHLTPINGTFERKQITVPYYPEVLRIGRQTNQKTIPTPVNGYFDSKVLSRQHAEVWADRQGRVFIRDVKSSNGTFVNGMRLSQENKESEPRELREQDVLELGIDIVSEDQKTVVHHKVAAKVEHAGIYGQSADVLSFGDLDPSAGGGFMAASQQMKRAGSQNSINGRVQGAVPGQQGMNGAMLGQPSQMRNWLNPITTEHIVKKLNAEMKLAKQQSEDLARARQCLDALLHGKSFEKKTSPTKVKNDLKAHFTDPPAPPPQAPLPEKPDVAKALADPMIQPLLRRTDTARPGSTSNSPVRTDHSGDILRLCEELKLAKGEISSQTEKMRNLESQLAQERTARESAEERASRLESSKKEGEAEKTEAPKPRSFFSSLSSGTSDLTAQIARLQSTVDEMKQQMEQYRRRAEIAETERDEARQTLAELVEAKRSANAEESGSRNASKSRKSKKNRDAGSPQARETNGHAISPSTLQPSSPTAVTLLERAGLEEGQPITPEQAKLLTQLLSQEVLGASSLQQGGGESTLLYHGRPLSAAALVVIFGVALMGWMNSWPRVER</sequence>
<dbReference type="InterPro" id="IPR000253">
    <property type="entry name" value="FHA_dom"/>
</dbReference>
<evidence type="ECO:0000313" key="5">
    <source>
        <dbReference type="Proteomes" id="UP000503462"/>
    </source>
</evidence>
<dbReference type="OrthoDB" id="687730at2759"/>
<feature type="region of interest" description="Disordered" evidence="1">
    <location>
        <begin position="1"/>
        <end position="90"/>
    </location>
</feature>
<keyword evidence="2" id="KW-1133">Transmembrane helix</keyword>
<dbReference type="PANTHER" id="PTHR15715">
    <property type="entry name" value="CENTROSOMAL PROTEIN OF 170 KDA"/>
    <property type="match status" value="1"/>
</dbReference>
<organism evidence="4 5">
    <name type="scientific">Peltaster fructicola</name>
    <dbReference type="NCBI Taxonomy" id="286661"/>
    <lineage>
        <taxon>Eukaryota</taxon>
        <taxon>Fungi</taxon>
        <taxon>Dikarya</taxon>
        <taxon>Ascomycota</taxon>
        <taxon>Pezizomycotina</taxon>
        <taxon>Dothideomycetes</taxon>
        <taxon>Dothideomycetes incertae sedis</taxon>
        <taxon>Peltaster</taxon>
    </lineage>
</organism>
<feature type="region of interest" description="Disordered" evidence="1">
    <location>
        <begin position="457"/>
        <end position="512"/>
    </location>
</feature>
<feature type="region of interest" description="Disordered" evidence="1">
    <location>
        <begin position="416"/>
        <end position="439"/>
    </location>
</feature>
<keyword evidence="2" id="KW-0812">Transmembrane</keyword>
<feature type="domain" description="FHA" evidence="3">
    <location>
        <begin position="158"/>
        <end position="215"/>
    </location>
</feature>
<dbReference type="Pfam" id="PF00498">
    <property type="entry name" value="FHA"/>
    <property type="match status" value="1"/>
</dbReference>
<feature type="compositionally biased region" description="Low complexity" evidence="1">
    <location>
        <begin position="22"/>
        <end position="53"/>
    </location>
</feature>
<feature type="compositionally biased region" description="Polar residues" evidence="1">
    <location>
        <begin position="457"/>
        <end position="469"/>
    </location>
</feature>
<feature type="compositionally biased region" description="Basic and acidic residues" evidence="1">
    <location>
        <begin position="473"/>
        <end position="502"/>
    </location>
</feature>
<feature type="region of interest" description="Disordered" evidence="1">
    <location>
        <begin position="562"/>
        <end position="610"/>
    </location>
</feature>
<dbReference type="SMART" id="SM00240">
    <property type="entry name" value="FHA"/>
    <property type="match status" value="1"/>
</dbReference>
<dbReference type="Gene3D" id="2.60.200.20">
    <property type="match status" value="1"/>
</dbReference>
<dbReference type="InterPro" id="IPR008984">
    <property type="entry name" value="SMAD_FHA_dom_sf"/>
</dbReference>
<evidence type="ECO:0000313" key="4">
    <source>
        <dbReference type="EMBL" id="QIW98639.1"/>
    </source>
</evidence>
<feature type="compositionally biased region" description="Basic and acidic residues" evidence="1">
    <location>
        <begin position="371"/>
        <end position="386"/>
    </location>
</feature>
<reference evidence="4 5" key="1">
    <citation type="journal article" date="2016" name="Sci. Rep.">
        <title>Peltaster fructicola genome reveals evolution from an invasive phytopathogen to an ectophytic parasite.</title>
        <authorList>
            <person name="Xu C."/>
            <person name="Chen H."/>
            <person name="Gleason M.L."/>
            <person name="Xu J.R."/>
            <person name="Liu H."/>
            <person name="Zhang R."/>
            <person name="Sun G."/>
        </authorList>
    </citation>
    <scope>NUCLEOTIDE SEQUENCE [LARGE SCALE GENOMIC DNA]</scope>
    <source>
        <strain evidence="4 5">LNHT1506</strain>
    </source>
</reference>
<evidence type="ECO:0000256" key="2">
    <source>
        <dbReference type="SAM" id="Phobius"/>
    </source>
</evidence>
<feature type="compositionally biased region" description="Pro residues" evidence="1">
    <location>
        <begin position="389"/>
        <end position="399"/>
    </location>
</feature>
<dbReference type="AlphaFoldDB" id="A0A6H0XW11"/>
<feature type="region of interest" description="Disordered" evidence="1">
    <location>
        <begin position="371"/>
        <end position="402"/>
    </location>
</feature>
<dbReference type="Proteomes" id="UP000503462">
    <property type="component" value="Chromosome 3"/>
</dbReference>
<dbReference type="InterPro" id="IPR051176">
    <property type="entry name" value="Cent_Immune-Sig_Mod"/>
</dbReference>
<keyword evidence="5" id="KW-1185">Reference proteome</keyword>
<dbReference type="SUPFAM" id="SSF49879">
    <property type="entry name" value="SMAD/FHA domain"/>
    <property type="match status" value="1"/>
</dbReference>
<protein>
    <recommendedName>
        <fullName evidence="3">FHA domain-containing protein</fullName>
    </recommendedName>
</protein>
<dbReference type="PROSITE" id="PS50006">
    <property type="entry name" value="FHA_DOMAIN"/>
    <property type="match status" value="1"/>
</dbReference>
<evidence type="ECO:0000256" key="1">
    <source>
        <dbReference type="SAM" id="MobiDB-lite"/>
    </source>
</evidence>
<gene>
    <name evidence="4" type="ORF">AMS68_004157</name>
</gene>
<keyword evidence="2" id="KW-0472">Membrane</keyword>
<dbReference type="CDD" id="cd22679">
    <property type="entry name" value="FHA_SLMAP"/>
    <property type="match status" value="1"/>
</dbReference>
<evidence type="ECO:0000259" key="3">
    <source>
        <dbReference type="PROSITE" id="PS50006"/>
    </source>
</evidence>
<dbReference type="GO" id="GO:0005737">
    <property type="term" value="C:cytoplasm"/>
    <property type="evidence" value="ECO:0007669"/>
    <property type="project" value="TreeGrafter"/>
</dbReference>
<name>A0A6H0XW11_9PEZI</name>
<feature type="compositionally biased region" description="Polar residues" evidence="1">
    <location>
        <begin position="79"/>
        <end position="90"/>
    </location>
</feature>
<dbReference type="PANTHER" id="PTHR15715:SF46">
    <property type="entry name" value="TO VACUOLE TARGETING VPS64, PUTATIVE (AFU_ORTHOLOGUE AFUA_2G02420)-RELATED"/>
    <property type="match status" value="1"/>
</dbReference>
<dbReference type="EMBL" id="CP051141">
    <property type="protein sequence ID" value="QIW98639.1"/>
    <property type="molecule type" value="Genomic_DNA"/>
</dbReference>
<accession>A0A6H0XW11</accession>